<reference evidence="13" key="1">
    <citation type="submission" date="2021-02" db="EMBL/GenBank/DDBJ databases">
        <authorList>
            <person name="Nowell W R."/>
        </authorList>
    </citation>
    <scope>NUCLEOTIDE SEQUENCE</scope>
</reference>
<evidence type="ECO:0000256" key="6">
    <source>
        <dbReference type="ARBA" id="ARBA00023136"/>
    </source>
</evidence>
<feature type="region of interest" description="Disordered" evidence="9">
    <location>
        <begin position="1082"/>
        <end position="1127"/>
    </location>
</feature>
<feature type="transmembrane region" description="Helical" evidence="10">
    <location>
        <begin position="1173"/>
        <end position="1195"/>
    </location>
</feature>
<feature type="compositionally biased region" description="Polar residues" evidence="9">
    <location>
        <begin position="762"/>
        <end position="773"/>
    </location>
</feature>
<keyword evidence="4 10" id="KW-1133">Transmembrane helix</keyword>
<dbReference type="PANTHER" id="PTHR24247">
    <property type="entry name" value="5-HYDROXYTRYPTAMINE RECEPTOR"/>
    <property type="match status" value="1"/>
</dbReference>
<feature type="compositionally biased region" description="Low complexity" evidence="9">
    <location>
        <begin position="209"/>
        <end position="219"/>
    </location>
</feature>
<dbReference type="SUPFAM" id="SSF81321">
    <property type="entry name" value="Family A G protein-coupled receptor-like"/>
    <property type="match status" value="1"/>
</dbReference>
<sequence length="1214" mass="134704">DVQWNKNRVFNLFLIIAYFWTTLIVMIILYIFIYGVASNLERKSRENARKMSSLVGMAGNAMTQIGIGVTKSPTKAIDKYANGSGGGVGTNESLDDEEDPHGLPAHSVINTQNSSNSSEQKRDEDNSNSFESHSDCDLSISGTTSTVEKKNDNKFPRKTRRGMSVSGATQTNTPNSRTTRNLNRNKQNVRFFATNMAHSLYRNTNRLSGFSSSVSTKKSATIRKVDSGSNGKNVVLTPIPSEPELSSSRVYPPPQPRPETLAILSDELFHEKLRLRQSPLLFLPPPTTSTSTIINSSKLAEYRPSSLSLNLPVPSNEMINSDENLTQYQYSEDSCLNINDPCSVTQSETTTSYDKEKVIHDDQTTSNHVTTEIDNKSNLTNNIPSTTENITENICQNNLIEFIEQSSKLPIQQDINSESSDESWRLLNSNSSSIDEHIPYIDETDFEDLGPSNLTCYILHRRRVPNNTNEPIREETVVYKSPFYLKHKHRSKTKVVSNTIGGTKYEIYGTDDAQMAILESAIYDNVELITFGANNTAINDLDIQHRSLRNVSREKLLKNLLSVKPSSITMSPLTKHSSSIPNDQSTSSSIILLSQAKSLPTTPLNHLAPIKTTSSTTTVSKNKTIEQALLEFFQCGQLDFNINNRTNDNSSSHAVSMTLTNATLLNENEESTDFEQNEYNEIGEETCSLLRLNEQKSSAFFDDDDFTTLPHDQQMMKKLMLNKQHCQDSDTNQSSHSMSINYSQDFSLDRIYNYESSMSSIRNNHQHQLQQPKLSEHTSSSLSLSIKNPISTTSSVRSSTTSSTRSITSSSGNSGGIKKKVNDEHPQFSSTEFNLQCHHTTSSDSDIITTSSTTLPTNTQFSSDLDQKSVRNSITQDVLRAITKLSSPDPTLDNPLVLSAVTTISAPTTVMHVQALIIPPCKNMTLDSSINNTINCIRLPIQETHSQELRKSDSINTNKRVFNRGTQSSMHNDHNSLKLEINSMLSDKRFSTSDTVTRDNDTSGYGSHDDPSTIGINPNRPSKVTFDHCASGDNVPKTKDQAVLTNISSTSSSGAGVGGGVFPYRTGGLGWSYGTLTSEEDKAGGGNQFGGSDRTGITSGTSSTKSSVKELIQNQRPPIHRKSKSQNRARKALRTITFILGAFVVCWTPWHIYSAVQSLCDACKDNVFFSNTLFHAVYFLCYLNSPINPFCYALANQQFKKTFTRILKLDLRRL</sequence>
<dbReference type="GO" id="GO:0030425">
    <property type="term" value="C:dendrite"/>
    <property type="evidence" value="ECO:0007669"/>
    <property type="project" value="TreeGrafter"/>
</dbReference>
<feature type="region of interest" description="Disordered" evidence="9">
    <location>
        <begin position="209"/>
        <end position="254"/>
    </location>
</feature>
<evidence type="ECO:0000256" key="5">
    <source>
        <dbReference type="ARBA" id="ARBA00023040"/>
    </source>
</evidence>
<evidence type="ECO:0000256" key="3">
    <source>
        <dbReference type="ARBA" id="ARBA00022692"/>
    </source>
</evidence>
<name>A0A814YM04_9BILA</name>
<dbReference type="Proteomes" id="UP000682733">
    <property type="component" value="Unassembled WGS sequence"/>
</dbReference>
<evidence type="ECO:0000256" key="7">
    <source>
        <dbReference type="ARBA" id="ARBA00023170"/>
    </source>
</evidence>
<evidence type="ECO:0000256" key="2">
    <source>
        <dbReference type="ARBA" id="ARBA00022475"/>
    </source>
</evidence>
<dbReference type="EMBL" id="CAJOBC010009744">
    <property type="protein sequence ID" value="CAF3995360.1"/>
    <property type="molecule type" value="Genomic_DNA"/>
</dbReference>
<feature type="compositionally biased region" description="Polar residues" evidence="9">
    <location>
        <begin position="166"/>
        <end position="186"/>
    </location>
</feature>
<evidence type="ECO:0000259" key="11">
    <source>
        <dbReference type="PROSITE" id="PS50262"/>
    </source>
</evidence>
<feature type="compositionally biased region" description="Basic and acidic residues" evidence="9">
    <location>
        <begin position="990"/>
        <end position="1011"/>
    </location>
</feature>
<evidence type="ECO:0000256" key="10">
    <source>
        <dbReference type="SAM" id="Phobius"/>
    </source>
</evidence>
<evidence type="ECO:0000313" key="16">
    <source>
        <dbReference type="Proteomes" id="UP000663829"/>
    </source>
</evidence>
<evidence type="ECO:0000256" key="4">
    <source>
        <dbReference type="ARBA" id="ARBA00022989"/>
    </source>
</evidence>
<accession>A0A814YM04</accession>
<dbReference type="Proteomes" id="UP000663829">
    <property type="component" value="Unassembled WGS sequence"/>
</dbReference>
<evidence type="ECO:0000256" key="9">
    <source>
        <dbReference type="SAM" id="MobiDB-lite"/>
    </source>
</evidence>
<proteinExistence type="predicted"/>
<keyword evidence="5" id="KW-0297">G-protein coupled receptor</keyword>
<feature type="non-terminal residue" evidence="13">
    <location>
        <position position="1214"/>
    </location>
</feature>
<dbReference type="EMBL" id="CAJNOK010010861">
    <property type="protein sequence ID" value="CAF1126674.1"/>
    <property type="molecule type" value="Genomic_DNA"/>
</dbReference>
<comment type="subcellular location">
    <subcellularLocation>
        <location evidence="1">Cell membrane</location>
        <topology evidence="1">Multi-pass membrane protein</topology>
    </subcellularLocation>
</comment>
<dbReference type="InterPro" id="IPR000276">
    <property type="entry name" value="GPCR_Rhodpsn"/>
</dbReference>
<evidence type="ECO:0000256" key="1">
    <source>
        <dbReference type="ARBA" id="ARBA00004651"/>
    </source>
</evidence>
<evidence type="ECO:0000313" key="13">
    <source>
        <dbReference type="EMBL" id="CAF1232703.1"/>
    </source>
</evidence>
<dbReference type="EMBL" id="CAJOBA010019724">
    <property type="protein sequence ID" value="CAF3905176.1"/>
    <property type="molecule type" value="Genomic_DNA"/>
</dbReference>
<feature type="compositionally biased region" description="Basic residues" evidence="9">
    <location>
        <begin position="1118"/>
        <end position="1127"/>
    </location>
</feature>
<organism evidence="13 16">
    <name type="scientific">Didymodactylos carnosus</name>
    <dbReference type="NCBI Taxonomy" id="1234261"/>
    <lineage>
        <taxon>Eukaryota</taxon>
        <taxon>Metazoa</taxon>
        <taxon>Spiralia</taxon>
        <taxon>Gnathifera</taxon>
        <taxon>Rotifera</taxon>
        <taxon>Eurotatoria</taxon>
        <taxon>Bdelloidea</taxon>
        <taxon>Philodinida</taxon>
        <taxon>Philodinidae</taxon>
        <taxon>Didymodactylos</taxon>
    </lineage>
</organism>
<dbReference type="PROSITE" id="PS50262">
    <property type="entry name" value="G_PROTEIN_RECEP_F1_2"/>
    <property type="match status" value="1"/>
</dbReference>
<keyword evidence="3 10" id="KW-0812">Transmembrane</keyword>
<evidence type="ECO:0000256" key="8">
    <source>
        <dbReference type="ARBA" id="ARBA00023224"/>
    </source>
</evidence>
<keyword evidence="8" id="KW-0807">Transducer</keyword>
<feature type="compositionally biased region" description="Low complexity" evidence="9">
    <location>
        <begin position="779"/>
        <end position="811"/>
    </location>
</feature>
<feature type="transmembrane region" description="Helical" evidence="10">
    <location>
        <begin position="12"/>
        <end position="37"/>
    </location>
</feature>
<comment type="caution">
    <text evidence="13">The sequence shown here is derived from an EMBL/GenBank/DDBJ whole genome shotgun (WGS) entry which is preliminary data.</text>
</comment>
<evidence type="ECO:0000313" key="12">
    <source>
        <dbReference type="EMBL" id="CAF1126674.1"/>
    </source>
</evidence>
<feature type="compositionally biased region" description="Low complexity" evidence="9">
    <location>
        <begin position="1090"/>
        <end position="1106"/>
    </location>
</feature>
<keyword evidence="2" id="KW-1003">Cell membrane</keyword>
<dbReference type="GO" id="GO:0004993">
    <property type="term" value="F:G protein-coupled serotonin receptor activity"/>
    <property type="evidence" value="ECO:0007669"/>
    <property type="project" value="TreeGrafter"/>
</dbReference>
<feature type="region of interest" description="Disordered" evidence="9">
    <location>
        <begin position="78"/>
        <end position="186"/>
    </location>
</feature>
<dbReference type="GO" id="GO:0016907">
    <property type="term" value="F:G protein-coupled acetylcholine receptor activity"/>
    <property type="evidence" value="ECO:0007669"/>
    <property type="project" value="TreeGrafter"/>
</dbReference>
<protein>
    <recommendedName>
        <fullName evidence="11">G-protein coupled receptors family 1 profile domain-containing protein</fullName>
    </recommendedName>
</protein>
<dbReference type="GO" id="GO:0045202">
    <property type="term" value="C:synapse"/>
    <property type="evidence" value="ECO:0007669"/>
    <property type="project" value="TreeGrafter"/>
</dbReference>
<feature type="region of interest" description="Disordered" evidence="9">
    <location>
        <begin position="990"/>
        <end position="1020"/>
    </location>
</feature>
<dbReference type="AlphaFoldDB" id="A0A814YM04"/>
<dbReference type="EMBL" id="CAJNOQ010009737">
    <property type="protein sequence ID" value="CAF1232703.1"/>
    <property type="molecule type" value="Genomic_DNA"/>
</dbReference>
<dbReference type="Proteomes" id="UP000677228">
    <property type="component" value="Unassembled WGS sequence"/>
</dbReference>
<feature type="domain" description="G-protein coupled receptors family 1 profile" evidence="11">
    <location>
        <begin position="1119"/>
        <end position="1192"/>
    </location>
</feature>
<evidence type="ECO:0000313" key="14">
    <source>
        <dbReference type="EMBL" id="CAF3905176.1"/>
    </source>
</evidence>
<feature type="compositionally biased region" description="Polar residues" evidence="9">
    <location>
        <begin position="108"/>
        <end position="118"/>
    </location>
</feature>
<keyword evidence="6 10" id="KW-0472">Membrane</keyword>
<dbReference type="OrthoDB" id="10027008at2759"/>
<feature type="transmembrane region" description="Helical" evidence="10">
    <location>
        <begin position="1132"/>
        <end position="1153"/>
    </location>
</feature>
<keyword evidence="16" id="KW-1185">Reference proteome</keyword>
<dbReference type="InterPro" id="IPR017452">
    <property type="entry name" value="GPCR_Rhodpsn_7TM"/>
</dbReference>
<dbReference type="GO" id="GO:0007197">
    <property type="term" value="P:adenylate cyclase-inhibiting G protein-coupled acetylcholine receptor signaling pathway"/>
    <property type="evidence" value="ECO:0007669"/>
    <property type="project" value="TreeGrafter"/>
</dbReference>
<dbReference type="GO" id="GO:0005886">
    <property type="term" value="C:plasma membrane"/>
    <property type="evidence" value="ECO:0007669"/>
    <property type="project" value="UniProtKB-SubCell"/>
</dbReference>
<dbReference type="GO" id="GO:0007187">
    <property type="term" value="P:G protein-coupled receptor signaling pathway, coupled to cyclic nucleotide second messenger"/>
    <property type="evidence" value="ECO:0007669"/>
    <property type="project" value="TreeGrafter"/>
</dbReference>
<dbReference type="Gene3D" id="1.20.1070.10">
    <property type="entry name" value="Rhodopsin 7-helix transmembrane proteins"/>
    <property type="match status" value="1"/>
</dbReference>
<evidence type="ECO:0000313" key="15">
    <source>
        <dbReference type="EMBL" id="CAF3995360.1"/>
    </source>
</evidence>
<feature type="region of interest" description="Disordered" evidence="9">
    <location>
        <begin position="762"/>
        <end position="823"/>
    </location>
</feature>
<keyword evidence="7" id="KW-0675">Receptor</keyword>
<dbReference type="Proteomes" id="UP000681722">
    <property type="component" value="Unassembled WGS sequence"/>
</dbReference>
<gene>
    <name evidence="13" type="ORF">GPM918_LOCUS25254</name>
    <name evidence="12" type="ORF">OVA965_LOCUS20444</name>
    <name evidence="15" type="ORF">SRO942_LOCUS25262</name>
    <name evidence="14" type="ORF">TMI583_LOCUS20817</name>
</gene>
<dbReference type="Pfam" id="PF00001">
    <property type="entry name" value="7tm_1"/>
    <property type="match status" value="1"/>
</dbReference>
<dbReference type="PANTHER" id="PTHR24247:SF191">
    <property type="entry name" value="MUSCARINIC ACETYLCHOLINE RECEPTOR, B-TYPE, ISOFORM A"/>
    <property type="match status" value="1"/>
</dbReference>